<dbReference type="Proteomes" id="UP000319792">
    <property type="component" value="Unassembled WGS sequence"/>
</dbReference>
<evidence type="ECO:0000313" key="4">
    <source>
        <dbReference type="EMBL" id="TWS22441.1"/>
    </source>
</evidence>
<proteinExistence type="predicted"/>
<feature type="domain" description="DUF7373" evidence="3">
    <location>
        <begin position="274"/>
        <end position="394"/>
    </location>
</feature>
<evidence type="ECO:0000259" key="3">
    <source>
        <dbReference type="Pfam" id="PF24092"/>
    </source>
</evidence>
<dbReference type="PROSITE" id="PS51257">
    <property type="entry name" value="PROKAR_LIPOPROTEIN"/>
    <property type="match status" value="1"/>
</dbReference>
<sequence>MRGFVRGGCSTVAVLLAVSGCATTVDGTAAPDPSAAVRLDPGGYPTKPRAVPERTNANDRRVQASYELSGGLVAPPELDKTFNWAAASTTPVLPSTVALGLAFGLPLIPALSQNESFVGGAVSAWQTTQIERANADTARMTTAVIRYRTADNAAAAARAIRAEFASNQRSPIPEHPDAFLGTSLSNLDLTKVWWTPYQDYLLVVGLGNTADATAASLAKSWLDRQTTTLRTPTMSPDQLLTLPPDRDGIMSLTLPDVIRASDGTQLALGYLTPQAWANAATDDWNATKTLLDRAGADLIGTAGSTVTRTWSAASARYLADAYRTGEEGSDGSATEVASVGGVPESRCVSLVTRANGEPRRAYRCTFTSGRYYVTTDAVGTLDQAHQQVAASYLMVKDAK</sequence>
<evidence type="ECO:0000313" key="5">
    <source>
        <dbReference type="Proteomes" id="UP000319792"/>
    </source>
</evidence>
<keyword evidence="1" id="KW-0732">Signal</keyword>
<dbReference type="EMBL" id="VIGV01000009">
    <property type="protein sequence ID" value="TWS22441.1"/>
    <property type="molecule type" value="Genomic_DNA"/>
</dbReference>
<evidence type="ECO:0000259" key="2">
    <source>
        <dbReference type="Pfam" id="PF24088"/>
    </source>
</evidence>
<dbReference type="RefSeq" id="WP_146437165.1">
    <property type="nucleotide sequence ID" value="NZ_VIGV01000009.1"/>
</dbReference>
<protein>
    <recommendedName>
        <fullName evidence="6">Lipoprotein</fullName>
    </recommendedName>
</protein>
<dbReference type="InterPro" id="IPR055797">
    <property type="entry name" value="DUF7373"/>
</dbReference>
<feature type="domain" description="DUF7373" evidence="2">
    <location>
        <begin position="53"/>
        <end position="243"/>
    </location>
</feature>
<reference evidence="4 5" key="1">
    <citation type="submission" date="2019-06" db="EMBL/GenBank/DDBJ databases">
        <authorList>
            <person name="Teng J.L.L."/>
            <person name="Lee H.H."/>
            <person name="Lau S.K.P."/>
            <person name="Woo P.C.Y."/>
        </authorList>
    </citation>
    <scope>NUCLEOTIDE SEQUENCE [LARGE SCALE GENOMIC DNA]</scope>
    <source>
        <strain evidence="4 5">HKU70</strain>
    </source>
</reference>
<dbReference type="InterPro" id="IPR056463">
    <property type="entry name" value="DUF7373_C"/>
</dbReference>
<organism evidence="4 5">
    <name type="scientific">Tsukamurella sputi</name>
    <dbReference type="NCBI Taxonomy" id="2591848"/>
    <lineage>
        <taxon>Bacteria</taxon>
        <taxon>Bacillati</taxon>
        <taxon>Actinomycetota</taxon>
        <taxon>Actinomycetes</taxon>
        <taxon>Mycobacteriales</taxon>
        <taxon>Tsukamurellaceae</taxon>
        <taxon>Tsukamurella</taxon>
    </lineage>
</organism>
<feature type="chain" id="PRO_5038751912" description="Lipoprotein" evidence="1">
    <location>
        <begin position="25"/>
        <end position="399"/>
    </location>
</feature>
<comment type="caution">
    <text evidence="4">The sequence shown here is derived from an EMBL/GenBank/DDBJ whole genome shotgun (WGS) entry which is preliminary data.</text>
</comment>
<keyword evidence="5" id="KW-1185">Reference proteome</keyword>
<feature type="signal peptide" evidence="1">
    <location>
        <begin position="1"/>
        <end position="24"/>
    </location>
</feature>
<dbReference type="Pfam" id="PF24088">
    <property type="entry name" value="DUF7373"/>
    <property type="match status" value="1"/>
</dbReference>
<name>A0A5C5RJR5_9ACTN</name>
<evidence type="ECO:0008006" key="6">
    <source>
        <dbReference type="Google" id="ProtNLM"/>
    </source>
</evidence>
<accession>A0A5C5RJR5</accession>
<dbReference type="OrthoDB" id="4515194at2"/>
<reference evidence="4 5" key="2">
    <citation type="submission" date="2019-08" db="EMBL/GenBank/DDBJ databases">
        <title>Tsukamurella conjunctivitidis sp. nov., Tsukamurella assacharolytica sp. nov. and Tsukamurella sputae sp. nov. isolated from patients with conjunctivitis, bacteraemia (lymphoma) and respiratory infection (sputum) in Hong Kong.</title>
        <authorList>
            <person name="Fok K.M.N."/>
            <person name="Fong J.Y.H."/>
        </authorList>
    </citation>
    <scope>NUCLEOTIDE SEQUENCE [LARGE SCALE GENOMIC DNA]</scope>
    <source>
        <strain evidence="4 5">HKU70</strain>
    </source>
</reference>
<evidence type="ECO:0000256" key="1">
    <source>
        <dbReference type="SAM" id="SignalP"/>
    </source>
</evidence>
<dbReference type="Pfam" id="PF24092">
    <property type="entry name" value="DUF7373_C"/>
    <property type="match status" value="1"/>
</dbReference>
<dbReference type="AlphaFoldDB" id="A0A5C5RJR5"/>
<gene>
    <name evidence="4" type="ORF">FK268_19715</name>
</gene>